<dbReference type="InterPro" id="IPR026881">
    <property type="entry name" value="WYL_dom"/>
</dbReference>
<accession>A0A193G9E5</accession>
<dbReference type="Pfam" id="PF08279">
    <property type="entry name" value="HTH_11"/>
    <property type="match status" value="1"/>
</dbReference>
<dbReference type="InterPro" id="IPR013196">
    <property type="entry name" value="HTH_11"/>
</dbReference>
<dbReference type="SUPFAM" id="SSF46785">
    <property type="entry name" value="Winged helix' DNA-binding domain"/>
    <property type="match status" value="1"/>
</dbReference>
<dbReference type="PANTHER" id="PTHR34580">
    <property type="match status" value="1"/>
</dbReference>
<dbReference type="PANTHER" id="PTHR34580:SF3">
    <property type="entry name" value="PROTEIN PAFB"/>
    <property type="match status" value="1"/>
</dbReference>
<evidence type="ECO:0000259" key="1">
    <source>
        <dbReference type="Pfam" id="PF08279"/>
    </source>
</evidence>
<gene>
    <name evidence="3" type="ORF">BAU07_04390</name>
</gene>
<name>A0A193G9E5_9BORD</name>
<dbReference type="RefSeq" id="WP_066654461.1">
    <property type="nucleotide sequence ID" value="NZ_CBCSCL010000022.1"/>
</dbReference>
<dbReference type="Pfam" id="PF13280">
    <property type="entry name" value="WYL"/>
    <property type="match status" value="1"/>
</dbReference>
<dbReference type="AlphaFoldDB" id="A0A193G9E5"/>
<dbReference type="EMBL" id="CP016172">
    <property type="protein sequence ID" value="ANN76455.1"/>
    <property type="molecule type" value="Genomic_DNA"/>
</dbReference>
<evidence type="ECO:0000313" key="4">
    <source>
        <dbReference type="Proteomes" id="UP000091926"/>
    </source>
</evidence>
<feature type="domain" description="Helix-turn-helix type 11" evidence="1">
    <location>
        <begin position="6"/>
        <end position="59"/>
    </location>
</feature>
<protein>
    <submittedName>
        <fullName evidence="3">DNA-binding protein</fullName>
    </submittedName>
</protein>
<dbReference type="Proteomes" id="UP000091926">
    <property type="component" value="Chromosome"/>
</dbReference>
<dbReference type="PROSITE" id="PS52050">
    <property type="entry name" value="WYL"/>
    <property type="match status" value="1"/>
</dbReference>
<keyword evidence="4" id="KW-1185">Reference proteome</keyword>
<reference evidence="3 4" key="1">
    <citation type="submission" date="2016-06" db="EMBL/GenBank/DDBJ databases">
        <title>Complete genome sequences of Bordetella bronchialis and Bordetella flabilis.</title>
        <authorList>
            <person name="LiPuma J.J."/>
            <person name="Spilker T."/>
        </authorList>
    </citation>
    <scope>NUCLEOTIDE SEQUENCE [LARGE SCALE GENOMIC DNA]</scope>
    <source>
        <strain evidence="3 4">AU10664</strain>
    </source>
</reference>
<dbReference type="STRING" id="463014.BAU07_04390"/>
<evidence type="ECO:0000313" key="3">
    <source>
        <dbReference type="EMBL" id="ANN76455.1"/>
    </source>
</evidence>
<keyword evidence="3" id="KW-0238">DNA-binding</keyword>
<feature type="domain" description="WYL" evidence="2">
    <location>
        <begin position="138"/>
        <end position="202"/>
    </location>
</feature>
<dbReference type="InterPro" id="IPR036390">
    <property type="entry name" value="WH_DNA-bd_sf"/>
</dbReference>
<dbReference type="Gene3D" id="1.10.10.10">
    <property type="entry name" value="Winged helix-like DNA-binding domain superfamily/Winged helix DNA-binding domain"/>
    <property type="match status" value="1"/>
</dbReference>
<dbReference type="GO" id="GO:0003677">
    <property type="term" value="F:DNA binding"/>
    <property type="evidence" value="ECO:0007669"/>
    <property type="project" value="UniProtKB-KW"/>
</dbReference>
<organism evidence="3 4">
    <name type="scientific">Bordetella flabilis</name>
    <dbReference type="NCBI Taxonomy" id="463014"/>
    <lineage>
        <taxon>Bacteria</taxon>
        <taxon>Pseudomonadati</taxon>
        <taxon>Pseudomonadota</taxon>
        <taxon>Betaproteobacteria</taxon>
        <taxon>Burkholderiales</taxon>
        <taxon>Alcaligenaceae</taxon>
        <taxon>Bordetella</taxon>
    </lineage>
</organism>
<dbReference type="InterPro" id="IPR036388">
    <property type="entry name" value="WH-like_DNA-bd_sf"/>
</dbReference>
<proteinExistence type="predicted"/>
<sequence length="230" mass="25993">MSRAQRLLDLLQTLRSHRYPVSGGQLAAELGVSLRTLYRDIALLQQQGAHIEGEAGVGYVLRPGFMLPPLMFSEDEIQALVLGTGWVADRADAQLGRAARNALAKIAAVLPPELRRECEDGALFVVQGEQVADTADVALIRDAIRRERKLRIEYRDEREARTARTIWPFALGFFDRVRIVAAWCELRGGFRHFRTDRIVALEASGERYPERRQALLKTWRAQQECGTKPE</sequence>
<dbReference type="KEGG" id="bfz:BAU07_04390"/>
<dbReference type="OrthoDB" id="9807255at2"/>
<evidence type="ECO:0000259" key="2">
    <source>
        <dbReference type="Pfam" id="PF13280"/>
    </source>
</evidence>
<dbReference type="InterPro" id="IPR051534">
    <property type="entry name" value="CBASS_pafABC_assoc_protein"/>
</dbReference>